<sequence>MNAIFNPSRLVLARQRCQLSKKDLAARAGVTQKNLKAFEEGERSPSPETLEQLRKVLDYPVEFFFGGDIDRPLASNASFRSFSRMTSGQRDAALAAGGIAFEFSSWIDERFHLPLVDVPDLTGLDPETAADIVRAKWGLDLRPIKNMIHLLESRGVRVFSLVEDTREVNAFSSWRNGSIPFVFLNTMKSSESSRFDAAHELGHLVLHRHGDPKGKEIEAEANSFASALLMPRSEMLALSSRPIGLAEIMRYKKIWNVSAMALVYRLHKVGVLTEWLYRSMCIDLSSQGMRSKERDGAERENSLVLKKVFDSLRVDGRALRDVANDLRLPVEELHKLIFALTPVSLGADNSQPVASSPRRGHLSLVR</sequence>
<dbReference type="CDD" id="cd00093">
    <property type="entry name" value="HTH_XRE"/>
    <property type="match status" value="1"/>
</dbReference>
<organism evidence="3 4">
    <name type="scientific">Stenotrophomonas aracearum</name>
    <dbReference type="NCBI Taxonomy" id="3003272"/>
    <lineage>
        <taxon>Bacteria</taxon>
        <taxon>Pseudomonadati</taxon>
        <taxon>Pseudomonadota</taxon>
        <taxon>Gammaproteobacteria</taxon>
        <taxon>Lysobacterales</taxon>
        <taxon>Lysobacteraceae</taxon>
        <taxon>Stenotrophomonas</taxon>
    </lineage>
</organism>
<dbReference type="SMART" id="SM00530">
    <property type="entry name" value="HTH_XRE"/>
    <property type="match status" value="1"/>
</dbReference>
<accession>A0ABY9YH34</accession>
<protein>
    <submittedName>
        <fullName evidence="3">XRE family transcriptional regulator</fullName>
    </submittedName>
</protein>
<dbReference type="InterPro" id="IPR001387">
    <property type="entry name" value="Cro/C1-type_HTH"/>
</dbReference>
<dbReference type="Gene3D" id="1.10.260.40">
    <property type="entry name" value="lambda repressor-like DNA-binding domains"/>
    <property type="match status" value="1"/>
</dbReference>
<dbReference type="SUPFAM" id="SSF47413">
    <property type="entry name" value="lambda repressor-like DNA-binding domains"/>
    <property type="match status" value="1"/>
</dbReference>
<reference evidence="3 4" key="1">
    <citation type="submission" date="2022-12" db="EMBL/GenBank/DDBJ databases">
        <title>Two new species, Stenotrophomonas aracearum and Stenotrophomonas oahuensis, isolated from Anthurium (Araceae family) in Hawaii.</title>
        <authorList>
            <person name="Chunag S.C."/>
            <person name="Dobhal S."/>
            <person name="Alvarez A."/>
            <person name="Arif M."/>
        </authorList>
    </citation>
    <scope>NUCLEOTIDE SEQUENCE [LARGE SCALE GENOMIC DNA]</scope>
    <source>
        <strain evidence="3 4">A5588</strain>
    </source>
</reference>
<dbReference type="EMBL" id="CP115543">
    <property type="protein sequence ID" value="WNH50169.1"/>
    <property type="molecule type" value="Genomic_DNA"/>
</dbReference>
<evidence type="ECO:0000256" key="1">
    <source>
        <dbReference type="ARBA" id="ARBA00007227"/>
    </source>
</evidence>
<dbReference type="PROSITE" id="PS50943">
    <property type="entry name" value="HTH_CROC1"/>
    <property type="match status" value="1"/>
</dbReference>
<dbReference type="Pfam" id="PF06114">
    <property type="entry name" value="Peptidase_M78"/>
    <property type="match status" value="1"/>
</dbReference>
<dbReference type="Proteomes" id="UP001305421">
    <property type="component" value="Chromosome"/>
</dbReference>
<feature type="domain" description="HTH cro/C1-type" evidence="2">
    <location>
        <begin position="10"/>
        <end position="64"/>
    </location>
</feature>
<proteinExistence type="inferred from homology"/>
<dbReference type="PANTHER" id="PTHR43236:SF1">
    <property type="entry name" value="BLL7220 PROTEIN"/>
    <property type="match status" value="1"/>
</dbReference>
<dbReference type="InterPro" id="IPR010982">
    <property type="entry name" value="Lambda_DNA-bd_dom_sf"/>
</dbReference>
<dbReference type="InterPro" id="IPR010359">
    <property type="entry name" value="IrrE_HExxH"/>
</dbReference>
<dbReference type="Gene3D" id="1.10.10.2910">
    <property type="match status" value="1"/>
</dbReference>
<evidence type="ECO:0000313" key="3">
    <source>
        <dbReference type="EMBL" id="WNH50169.1"/>
    </source>
</evidence>
<dbReference type="Pfam" id="PF01381">
    <property type="entry name" value="HTH_3"/>
    <property type="match status" value="1"/>
</dbReference>
<name>A0ABY9YH34_9GAMM</name>
<evidence type="ECO:0000259" key="2">
    <source>
        <dbReference type="PROSITE" id="PS50943"/>
    </source>
</evidence>
<gene>
    <name evidence="3" type="ORF">PDM28_07740</name>
</gene>
<dbReference type="InterPro" id="IPR052345">
    <property type="entry name" value="Rad_response_metalloprotease"/>
</dbReference>
<dbReference type="RefSeq" id="WP_311184360.1">
    <property type="nucleotide sequence ID" value="NZ_CP115543.1"/>
</dbReference>
<keyword evidence="4" id="KW-1185">Reference proteome</keyword>
<evidence type="ECO:0000313" key="4">
    <source>
        <dbReference type="Proteomes" id="UP001305421"/>
    </source>
</evidence>
<dbReference type="PANTHER" id="PTHR43236">
    <property type="entry name" value="ANTITOXIN HIGA1"/>
    <property type="match status" value="1"/>
</dbReference>
<comment type="similarity">
    <text evidence="1">Belongs to the short-chain fatty acyl-CoA assimilation regulator (ScfR) family.</text>
</comment>